<gene>
    <name evidence="2" type="ORF">D6867_09755</name>
</gene>
<accession>A0ABX9P8Z1</accession>
<dbReference type="EMBL" id="RAHZ01000059">
    <property type="protein sequence ID" value="RJY07548.1"/>
    <property type="molecule type" value="Genomic_DNA"/>
</dbReference>
<sequence length="80" mass="9633">MCRVWDCLQLRAVKTPDAFLRDWPDRVFFFEKLKKNEGFFLKELLSYLLYNLLYIYFGGVKKSVLSRVCEEISDKKVRDT</sequence>
<keyword evidence="1" id="KW-0812">Transmembrane</keyword>
<evidence type="ECO:0000256" key="1">
    <source>
        <dbReference type="SAM" id="Phobius"/>
    </source>
</evidence>
<keyword evidence="1" id="KW-1133">Transmembrane helix</keyword>
<evidence type="ECO:0000313" key="3">
    <source>
        <dbReference type="Proteomes" id="UP000285038"/>
    </source>
</evidence>
<evidence type="ECO:0000313" key="2">
    <source>
        <dbReference type="EMBL" id="RJY07548.1"/>
    </source>
</evidence>
<dbReference type="Proteomes" id="UP000285038">
    <property type="component" value="Unassembled WGS sequence"/>
</dbReference>
<feature type="transmembrane region" description="Helical" evidence="1">
    <location>
        <begin position="39"/>
        <end position="57"/>
    </location>
</feature>
<keyword evidence="1" id="KW-0472">Membrane</keyword>
<reference evidence="2 3" key="1">
    <citation type="submission" date="2018-09" db="EMBL/GenBank/DDBJ databases">
        <authorList>
            <person name="Handem S."/>
        </authorList>
    </citation>
    <scope>NUCLEOTIDE SEQUENCE [LARGE SCALE GENOMIC DNA]</scope>
    <source>
        <strain evidence="2 3">Spain2270</strain>
    </source>
</reference>
<proteinExistence type="predicted"/>
<keyword evidence="3" id="KW-1185">Reference proteome</keyword>
<organism evidence="2 3">
    <name type="scientific">Streptococcus pseudopneumoniae</name>
    <dbReference type="NCBI Taxonomy" id="257758"/>
    <lineage>
        <taxon>Bacteria</taxon>
        <taxon>Bacillati</taxon>
        <taxon>Bacillota</taxon>
        <taxon>Bacilli</taxon>
        <taxon>Lactobacillales</taxon>
        <taxon>Streptococcaceae</taxon>
        <taxon>Streptococcus</taxon>
    </lineage>
</organism>
<comment type="caution">
    <text evidence="2">The sequence shown here is derived from an EMBL/GenBank/DDBJ whole genome shotgun (WGS) entry which is preliminary data.</text>
</comment>
<name>A0ABX9P8Z1_9STRE</name>
<protein>
    <submittedName>
        <fullName evidence="2">Uncharacterized protein</fullName>
    </submittedName>
</protein>